<evidence type="ECO:0000313" key="10">
    <source>
        <dbReference type="Proteomes" id="UP000221024"/>
    </source>
</evidence>
<dbReference type="GO" id="GO:0008233">
    <property type="term" value="F:peptidase activity"/>
    <property type="evidence" value="ECO:0007669"/>
    <property type="project" value="UniProtKB-KW"/>
</dbReference>
<accession>A0A2H3NZY9</accession>
<dbReference type="GO" id="GO:0005886">
    <property type="term" value="C:plasma membrane"/>
    <property type="evidence" value="ECO:0007669"/>
    <property type="project" value="UniProtKB-SubCell"/>
</dbReference>
<dbReference type="EMBL" id="PDEP01000002">
    <property type="protein sequence ID" value="PEN08683.1"/>
    <property type="molecule type" value="Genomic_DNA"/>
</dbReference>
<evidence type="ECO:0000256" key="7">
    <source>
        <dbReference type="ARBA" id="ARBA00023136"/>
    </source>
</evidence>
<evidence type="ECO:0000256" key="5">
    <source>
        <dbReference type="ARBA" id="ARBA00022801"/>
    </source>
</evidence>
<dbReference type="InterPro" id="IPR019127">
    <property type="entry name" value="Exosortase"/>
</dbReference>
<comment type="caution">
    <text evidence="9">The sequence shown here is derived from an EMBL/GenBank/DDBJ whole genome shotgun (WGS) entry which is preliminary data.</text>
</comment>
<dbReference type="AlphaFoldDB" id="A0A2H3NZY9"/>
<keyword evidence="5" id="KW-0378">Hydrolase</keyword>
<protein>
    <submittedName>
        <fullName evidence="9">Exosortase/archaeosortase family protein</fullName>
    </submittedName>
</protein>
<sequence>MWSRYQSVLQFLLKGLAIYGVWYVVYDLYLLPDGRLDEWLSVNVAYVTASIINTLGFDAFAEYRTVLMAGIPGVRIINGCNGLTTIGLFIGFVVAFPGSWRHRLWFIPVGIFAIYAANVFRVVTMLGFQMYWPAAFDPMHSFGMTTFFYVIVFGLWMAWVHLNDDARSHPDNDASPAPAQTPALSS</sequence>
<dbReference type="GO" id="GO:0006508">
    <property type="term" value="P:proteolysis"/>
    <property type="evidence" value="ECO:0007669"/>
    <property type="project" value="UniProtKB-KW"/>
</dbReference>
<reference evidence="9 10" key="1">
    <citation type="submission" date="2017-10" db="EMBL/GenBank/DDBJ databases">
        <title>Draft genome of Longimonas halophila.</title>
        <authorList>
            <person name="Goh K.M."/>
            <person name="Shamsir M.S."/>
            <person name="Lim S.W."/>
        </authorList>
    </citation>
    <scope>NUCLEOTIDE SEQUENCE [LARGE SCALE GENOMIC DNA]</scope>
    <source>
        <strain evidence="9 10">KCTC 42399</strain>
    </source>
</reference>
<proteinExistence type="predicted"/>
<dbReference type="Pfam" id="PF09721">
    <property type="entry name" value="Exosortase_EpsH"/>
    <property type="match status" value="1"/>
</dbReference>
<feature type="transmembrane region" description="Helical" evidence="8">
    <location>
        <begin position="104"/>
        <end position="128"/>
    </location>
</feature>
<evidence type="ECO:0000256" key="1">
    <source>
        <dbReference type="ARBA" id="ARBA00004651"/>
    </source>
</evidence>
<feature type="transmembrane region" description="Helical" evidence="8">
    <location>
        <begin position="73"/>
        <end position="98"/>
    </location>
</feature>
<evidence type="ECO:0000256" key="2">
    <source>
        <dbReference type="ARBA" id="ARBA00022475"/>
    </source>
</evidence>
<comment type="subcellular location">
    <subcellularLocation>
        <location evidence="1">Cell membrane</location>
        <topology evidence="1">Multi-pass membrane protein</topology>
    </subcellularLocation>
</comment>
<dbReference type="InterPro" id="IPR026392">
    <property type="entry name" value="Exo/Archaeosortase_dom"/>
</dbReference>
<evidence type="ECO:0000256" key="4">
    <source>
        <dbReference type="ARBA" id="ARBA00022692"/>
    </source>
</evidence>
<feature type="transmembrane region" description="Helical" evidence="8">
    <location>
        <begin position="43"/>
        <end position="61"/>
    </location>
</feature>
<keyword evidence="10" id="KW-1185">Reference proteome</keyword>
<keyword evidence="2" id="KW-1003">Cell membrane</keyword>
<organism evidence="9 10">
    <name type="scientific">Longimonas halophila</name>
    <dbReference type="NCBI Taxonomy" id="1469170"/>
    <lineage>
        <taxon>Bacteria</taxon>
        <taxon>Pseudomonadati</taxon>
        <taxon>Rhodothermota</taxon>
        <taxon>Rhodothermia</taxon>
        <taxon>Rhodothermales</taxon>
        <taxon>Salisaetaceae</taxon>
        <taxon>Longimonas</taxon>
    </lineage>
</organism>
<evidence type="ECO:0000256" key="6">
    <source>
        <dbReference type="ARBA" id="ARBA00022989"/>
    </source>
</evidence>
<dbReference type="OrthoDB" id="678161at2"/>
<dbReference type="NCBIfam" id="NF046081">
    <property type="entry name" value="exosort_XrtX"/>
    <property type="match status" value="1"/>
</dbReference>
<dbReference type="NCBIfam" id="TIGR04178">
    <property type="entry name" value="exo_archaeo"/>
    <property type="match status" value="1"/>
</dbReference>
<evidence type="ECO:0000256" key="3">
    <source>
        <dbReference type="ARBA" id="ARBA00022670"/>
    </source>
</evidence>
<keyword evidence="7 8" id="KW-0472">Membrane</keyword>
<dbReference type="RefSeq" id="WP_098061078.1">
    <property type="nucleotide sequence ID" value="NZ_PDEP01000002.1"/>
</dbReference>
<evidence type="ECO:0000313" key="9">
    <source>
        <dbReference type="EMBL" id="PEN08683.1"/>
    </source>
</evidence>
<keyword evidence="3" id="KW-0645">Protease</keyword>
<keyword evidence="4 8" id="KW-0812">Transmembrane</keyword>
<evidence type="ECO:0000256" key="8">
    <source>
        <dbReference type="SAM" id="Phobius"/>
    </source>
</evidence>
<gene>
    <name evidence="9" type="ORF">CRI93_02690</name>
</gene>
<dbReference type="Proteomes" id="UP000221024">
    <property type="component" value="Unassembled WGS sequence"/>
</dbReference>
<feature type="transmembrane region" description="Helical" evidence="8">
    <location>
        <begin position="12"/>
        <end position="31"/>
    </location>
</feature>
<keyword evidence="6 8" id="KW-1133">Transmembrane helix</keyword>
<name>A0A2H3NZY9_9BACT</name>
<feature type="transmembrane region" description="Helical" evidence="8">
    <location>
        <begin position="140"/>
        <end position="159"/>
    </location>
</feature>